<dbReference type="OrthoDB" id="6247395at2759"/>
<keyword evidence="3" id="KW-1185">Reference proteome</keyword>
<feature type="region of interest" description="Disordered" evidence="1">
    <location>
        <begin position="156"/>
        <end position="192"/>
    </location>
</feature>
<feature type="region of interest" description="Disordered" evidence="1">
    <location>
        <begin position="404"/>
        <end position="425"/>
    </location>
</feature>
<comment type="caution">
    <text evidence="2">The sequence shown here is derived from an EMBL/GenBank/DDBJ whole genome shotgun (WGS) entry which is preliminary data.</text>
</comment>
<gene>
    <name evidence="2" type="ORF">PXEA_LOCUS32496</name>
</gene>
<protein>
    <submittedName>
        <fullName evidence="2">Uncharacterized protein</fullName>
    </submittedName>
</protein>
<dbReference type="EMBL" id="CAAALY010259948">
    <property type="protein sequence ID" value="VEL39056.1"/>
    <property type="molecule type" value="Genomic_DNA"/>
</dbReference>
<dbReference type="AlphaFoldDB" id="A0A448XKV2"/>
<organism evidence="2 3">
    <name type="scientific">Protopolystoma xenopodis</name>
    <dbReference type="NCBI Taxonomy" id="117903"/>
    <lineage>
        <taxon>Eukaryota</taxon>
        <taxon>Metazoa</taxon>
        <taxon>Spiralia</taxon>
        <taxon>Lophotrochozoa</taxon>
        <taxon>Platyhelminthes</taxon>
        <taxon>Monogenea</taxon>
        <taxon>Polyopisthocotylea</taxon>
        <taxon>Polystomatidea</taxon>
        <taxon>Polystomatidae</taxon>
        <taxon>Protopolystoma</taxon>
    </lineage>
</organism>
<proteinExistence type="predicted"/>
<name>A0A448XKV2_9PLAT</name>
<reference evidence="2" key="1">
    <citation type="submission" date="2018-11" db="EMBL/GenBank/DDBJ databases">
        <authorList>
            <consortium name="Pathogen Informatics"/>
        </authorList>
    </citation>
    <scope>NUCLEOTIDE SEQUENCE</scope>
</reference>
<evidence type="ECO:0000256" key="1">
    <source>
        <dbReference type="SAM" id="MobiDB-lite"/>
    </source>
</evidence>
<sequence>MYFAPPLPSTSASSVGLPFSAGLHLASRLYYLLRTQWAELQATASAVSASSVTCLKGSAQINLVSPSDEVKFEPTVSFPILQLGCNLEFITSSPHKASFVSRATASLVWPQLITFPNSPSHLHSYARHSSSRTIYYKNTNSNSNSGSNDANSFRTVGSSLFSGSTEPNPPSSPGSGDSFKLPNPPSSAPQMSEKIFPRSLANSFMVRCVLLSGSSEAGFQKPWAAIVNNTTRKPFPPSGPQFGTFARLLLPLAVPGETVDCVLKLANPSTRPLLVQPILLDSLLHHSEATSTPFESAMMLKRKEWFTRLLESVQIPLGGPSSMISTAYGIFNLQAVAPFTLYPIELTPVQRLMPSCCPVFLLSPASPLARNSSASAGSRLNLRITFQAFARSLKEGQNNYGDSVFSATSTSTRSEEERQENSSYETSSLVTSNLLLIRNNLTSLEPLLLHSQVNLDLVTFIFIRKSLYLSPRTVLFNSKAND</sequence>
<evidence type="ECO:0000313" key="3">
    <source>
        <dbReference type="Proteomes" id="UP000784294"/>
    </source>
</evidence>
<accession>A0A448XKV2</accession>
<dbReference type="Proteomes" id="UP000784294">
    <property type="component" value="Unassembled WGS sequence"/>
</dbReference>
<evidence type="ECO:0000313" key="2">
    <source>
        <dbReference type="EMBL" id="VEL39056.1"/>
    </source>
</evidence>